<feature type="transmembrane region" description="Helical" evidence="7">
    <location>
        <begin position="163"/>
        <end position="182"/>
    </location>
</feature>
<reference evidence="10" key="1">
    <citation type="journal article" date="2019" name="Int. J. Syst. Evol. Microbiol.">
        <title>The Global Catalogue of Microorganisms (GCM) 10K type strain sequencing project: providing services to taxonomists for standard genome sequencing and annotation.</title>
        <authorList>
            <consortium name="The Broad Institute Genomics Platform"/>
            <consortium name="The Broad Institute Genome Sequencing Center for Infectious Disease"/>
            <person name="Wu L."/>
            <person name="Ma J."/>
        </authorList>
    </citation>
    <scope>NUCLEOTIDE SEQUENCE [LARGE SCALE GENOMIC DNA]</scope>
    <source>
        <strain evidence="10">CCM 8951</strain>
    </source>
</reference>
<dbReference type="GO" id="GO:0016746">
    <property type="term" value="F:acyltransferase activity"/>
    <property type="evidence" value="ECO:0007669"/>
    <property type="project" value="UniProtKB-KW"/>
</dbReference>
<evidence type="ECO:0000256" key="6">
    <source>
        <dbReference type="ARBA" id="ARBA00023136"/>
    </source>
</evidence>
<feature type="transmembrane region" description="Helical" evidence="7">
    <location>
        <begin position="269"/>
        <end position="288"/>
    </location>
</feature>
<evidence type="ECO:0000256" key="1">
    <source>
        <dbReference type="ARBA" id="ARBA00004651"/>
    </source>
</evidence>
<evidence type="ECO:0000256" key="4">
    <source>
        <dbReference type="ARBA" id="ARBA00022692"/>
    </source>
</evidence>
<evidence type="ECO:0000256" key="3">
    <source>
        <dbReference type="ARBA" id="ARBA00022475"/>
    </source>
</evidence>
<dbReference type="RefSeq" id="WP_379894810.1">
    <property type="nucleotide sequence ID" value="NZ_JBHTOF010000071.1"/>
</dbReference>
<keyword evidence="10" id="KW-1185">Reference proteome</keyword>
<dbReference type="Pfam" id="PF01757">
    <property type="entry name" value="Acyl_transf_3"/>
    <property type="match status" value="1"/>
</dbReference>
<keyword evidence="3" id="KW-1003">Cell membrane</keyword>
<dbReference type="EMBL" id="JBHTOF010000071">
    <property type="protein sequence ID" value="MFD1465655.1"/>
    <property type="molecule type" value="Genomic_DNA"/>
</dbReference>
<feature type="transmembrane region" description="Helical" evidence="7">
    <location>
        <begin position="52"/>
        <end position="74"/>
    </location>
</feature>
<dbReference type="Proteomes" id="UP001597244">
    <property type="component" value="Unassembled WGS sequence"/>
</dbReference>
<keyword evidence="9" id="KW-0808">Transferase</keyword>
<evidence type="ECO:0000256" key="2">
    <source>
        <dbReference type="ARBA" id="ARBA00007400"/>
    </source>
</evidence>
<dbReference type="PANTHER" id="PTHR40074:SF2">
    <property type="entry name" value="O-ACETYLTRANSFERASE WECH"/>
    <property type="match status" value="1"/>
</dbReference>
<keyword evidence="4 7" id="KW-0812">Transmembrane</keyword>
<evidence type="ECO:0000256" key="7">
    <source>
        <dbReference type="SAM" id="Phobius"/>
    </source>
</evidence>
<evidence type="ECO:0000313" key="9">
    <source>
        <dbReference type="EMBL" id="MFD1465655.1"/>
    </source>
</evidence>
<keyword evidence="6 7" id="KW-0472">Membrane</keyword>
<comment type="subcellular location">
    <subcellularLocation>
        <location evidence="1">Cell membrane</location>
        <topology evidence="1">Multi-pass membrane protein</topology>
    </subcellularLocation>
</comment>
<protein>
    <submittedName>
        <fullName evidence="9">Acyltransferase</fullName>
    </submittedName>
</protein>
<feature type="transmembrane region" description="Helical" evidence="7">
    <location>
        <begin position="230"/>
        <end position="249"/>
    </location>
</feature>
<keyword evidence="9" id="KW-0012">Acyltransferase</keyword>
<feature type="transmembrane region" description="Helical" evidence="7">
    <location>
        <begin position="194"/>
        <end position="218"/>
    </location>
</feature>
<feature type="transmembrane region" description="Helical" evidence="7">
    <location>
        <begin position="12"/>
        <end position="32"/>
    </location>
</feature>
<feature type="transmembrane region" description="Helical" evidence="7">
    <location>
        <begin position="340"/>
        <end position="370"/>
    </location>
</feature>
<dbReference type="InterPro" id="IPR002656">
    <property type="entry name" value="Acyl_transf_3_dom"/>
</dbReference>
<comment type="caution">
    <text evidence="9">The sequence shown here is derived from an EMBL/GenBank/DDBJ whole genome shotgun (WGS) entry which is preliminary data.</text>
</comment>
<evidence type="ECO:0000259" key="8">
    <source>
        <dbReference type="Pfam" id="PF01757"/>
    </source>
</evidence>
<evidence type="ECO:0000256" key="5">
    <source>
        <dbReference type="ARBA" id="ARBA00022989"/>
    </source>
</evidence>
<accession>A0ABW4DRR4</accession>
<dbReference type="PANTHER" id="PTHR40074">
    <property type="entry name" value="O-ACETYLTRANSFERASE WECH"/>
    <property type="match status" value="1"/>
</dbReference>
<comment type="similarity">
    <text evidence="2">Belongs to the acyltransferase 3 family.</text>
</comment>
<feature type="transmembrane region" description="Helical" evidence="7">
    <location>
        <begin position="309"/>
        <end position="328"/>
    </location>
</feature>
<name>A0ABW4DRR4_9LACO</name>
<feature type="transmembrane region" description="Helical" evidence="7">
    <location>
        <begin position="132"/>
        <end position="151"/>
    </location>
</feature>
<sequence length="378" mass="44368">MLVYLSRSIAEVDFMRVLFVFGVLSVHTITLYKKLIPAGTWQHSLMNSFHLSLHFTRMGFMFITGLVLFLNYYHKEIHLLPFWKKRYVTVGIPYLFWNAAYLLYDVWQQGSFRWSTFMPNYFWRIVRGDRFYLYYVLVTFQLYLVFPALVALLKKFAPYHRQILAVSFVFQLLITVFIKYWLPDLDTSSWPYLFSHYGVFLLTYQFYFIGGGIVSIHYQEIGQWIDAHGKLLLSAFLVGLVLIWSYYPYNFYYLGLTSKASMSVHQPVVLLYATVVILFVTYLGRSYARHRLEPGYRRLNQFLSLASKLSFGIYLTQSASLTLVAPWVPRLVTNNWLLVFTLPLAIIVVIAISMGISYICFKVPVLAPLIGRRTKKKR</sequence>
<proteinExistence type="inferred from homology"/>
<keyword evidence="5 7" id="KW-1133">Transmembrane helix</keyword>
<feature type="transmembrane region" description="Helical" evidence="7">
    <location>
        <begin position="86"/>
        <end position="104"/>
    </location>
</feature>
<evidence type="ECO:0000313" key="10">
    <source>
        <dbReference type="Proteomes" id="UP001597244"/>
    </source>
</evidence>
<gene>
    <name evidence="9" type="ORF">ACFQ4L_06125</name>
</gene>
<feature type="domain" description="Acyltransferase 3" evidence="8">
    <location>
        <begin position="10"/>
        <end position="353"/>
    </location>
</feature>
<organism evidence="9 10">
    <name type="scientific">Lapidilactobacillus mulanensis</name>
    <dbReference type="NCBI Taxonomy" id="2485999"/>
    <lineage>
        <taxon>Bacteria</taxon>
        <taxon>Bacillati</taxon>
        <taxon>Bacillota</taxon>
        <taxon>Bacilli</taxon>
        <taxon>Lactobacillales</taxon>
        <taxon>Lactobacillaceae</taxon>
        <taxon>Lapidilactobacillus</taxon>
    </lineage>
</organism>